<dbReference type="PROSITE" id="PS51257">
    <property type="entry name" value="PROKAR_LIPOPROTEIN"/>
    <property type="match status" value="1"/>
</dbReference>
<organism evidence="2 3">
    <name type="scientific">Paenibacillus psychroresistens</name>
    <dbReference type="NCBI Taxonomy" id="1778678"/>
    <lineage>
        <taxon>Bacteria</taxon>
        <taxon>Bacillati</taxon>
        <taxon>Bacillota</taxon>
        <taxon>Bacilli</taxon>
        <taxon>Bacillales</taxon>
        <taxon>Paenibacillaceae</taxon>
        <taxon>Paenibacillus</taxon>
    </lineage>
</organism>
<dbReference type="AlphaFoldDB" id="A0A6B8RSV1"/>
<evidence type="ECO:0000313" key="3">
    <source>
        <dbReference type="Proteomes" id="UP000426246"/>
    </source>
</evidence>
<reference evidence="3" key="1">
    <citation type="submission" date="2018-11" db="EMBL/GenBank/DDBJ databases">
        <title>Complete genome sequence of Paenibacillus sp. ML311-T8.</title>
        <authorList>
            <person name="Nam Y.-D."/>
            <person name="Kang J."/>
            <person name="Chung W.-H."/>
            <person name="Park Y.S."/>
        </authorList>
    </citation>
    <scope>NUCLEOTIDE SEQUENCE [LARGE SCALE GENOMIC DNA]</scope>
    <source>
        <strain evidence="3">ML311-T8</strain>
    </source>
</reference>
<dbReference type="Proteomes" id="UP000426246">
    <property type="component" value="Chromosome"/>
</dbReference>
<evidence type="ECO:0000259" key="1">
    <source>
        <dbReference type="Pfam" id="PF22819"/>
    </source>
</evidence>
<protein>
    <recommendedName>
        <fullName evidence="1">TcaA protein NTF2-like domain-containing protein</fullName>
    </recommendedName>
</protein>
<proteinExistence type="predicted"/>
<dbReference type="OrthoDB" id="517663at2"/>
<feature type="domain" description="TcaA protein NTF2-like" evidence="1">
    <location>
        <begin position="472"/>
        <end position="579"/>
    </location>
</feature>
<accession>A0A6B8RSV1</accession>
<evidence type="ECO:0000313" key="2">
    <source>
        <dbReference type="EMBL" id="QGQ98822.1"/>
    </source>
</evidence>
<name>A0A6B8RSV1_9BACL</name>
<dbReference type="KEGG" id="ppsc:EHS13_30060"/>
<dbReference type="Pfam" id="PF22819">
    <property type="entry name" value="TcaA_5th"/>
    <property type="match status" value="1"/>
</dbReference>
<gene>
    <name evidence="2" type="ORF">EHS13_30060</name>
</gene>
<dbReference type="EMBL" id="CP034235">
    <property type="protein sequence ID" value="QGQ98822.1"/>
    <property type="molecule type" value="Genomic_DNA"/>
</dbReference>
<dbReference type="RefSeq" id="WP_155703927.1">
    <property type="nucleotide sequence ID" value="NZ_CP034235.1"/>
</dbReference>
<sequence length="582" mass="65874">MRKVIVIAFFIILSACDNSGGNEEKPTQAMVSNGTNTAVVSASSPAMSVQPLASLNAEVKGNAEQCMESLIKERDKYNVKGTDDKDKLVMNSIISSQLYLNRKYGVLFDIDNNTTTDLAYDPLPIFFDNKADVKLVYPNLSYQTTSISLDFNVDTFNKMIVDWSGTQKPWEVDASTLKVLDGCSILPFKEIKFSSEGGAKRKMMPQNRESNSFDYINTLNMWSDRDNASKEYNDKIKQANEKFESSGVNQQFVYLYCNNCEIKYLVLKNKTEDKVTELVFNQVEVNEGWHTFMAETMESPWLDFPPYLLDNLNGSTQFILNANDQIYNLTNQYARQPVSDDSANAYGKDRLNLAGNYYAGQSLLTIDLYEGNLIKGSLSYASSHLSKIAKTEFSGELHDNKLEFNFEGDGYVAGETSKGVLTLNEDSIKVELQIHHNNKGWSLPDGSILFSKSLKEYTPKELTTEELNIIDIENYIDFYVDAWTVAVNDNDFGIIGDSFVEGSEIYSIEKNYVQESYAKGSKLKLRDCVNQTRKINKNEYEVAVTMKVQITENDQKSTKTMNKVFTVDYQDRIAKISKIENQ</sequence>
<keyword evidence="3" id="KW-1185">Reference proteome</keyword>
<dbReference type="InterPro" id="IPR054528">
    <property type="entry name" value="TcaA_5th"/>
</dbReference>